<dbReference type="Proteomes" id="UP000297739">
    <property type="component" value="Unassembled WGS sequence"/>
</dbReference>
<dbReference type="Gene3D" id="3.30.565.10">
    <property type="entry name" value="Histidine kinase-like ATPase, C-terminal domain"/>
    <property type="match status" value="2"/>
</dbReference>
<evidence type="ECO:0000256" key="1">
    <source>
        <dbReference type="ARBA" id="ARBA00000085"/>
    </source>
</evidence>
<dbReference type="PRINTS" id="PR00344">
    <property type="entry name" value="BCTRLSENSOR"/>
</dbReference>
<dbReference type="GO" id="GO:0004673">
    <property type="term" value="F:protein histidine kinase activity"/>
    <property type="evidence" value="ECO:0007669"/>
    <property type="project" value="UniProtKB-EC"/>
</dbReference>
<dbReference type="PANTHER" id="PTHR43065">
    <property type="entry name" value="SENSOR HISTIDINE KINASE"/>
    <property type="match status" value="1"/>
</dbReference>
<evidence type="ECO:0000259" key="3">
    <source>
        <dbReference type="PROSITE" id="PS50109"/>
    </source>
</evidence>
<comment type="catalytic activity">
    <reaction evidence="1">
        <text>ATP + protein L-histidine = ADP + protein N-phospho-L-histidine.</text>
        <dbReference type="EC" id="2.7.13.3"/>
    </reaction>
</comment>
<dbReference type="SUPFAM" id="SSF55874">
    <property type="entry name" value="ATPase domain of HSP90 chaperone/DNA topoisomerase II/histidine kinase"/>
    <property type="match status" value="2"/>
</dbReference>
<evidence type="ECO:0000313" key="4">
    <source>
        <dbReference type="EMBL" id="TGE15989.1"/>
    </source>
</evidence>
<dbReference type="InterPro" id="IPR003594">
    <property type="entry name" value="HATPase_dom"/>
</dbReference>
<dbReference type="PROSITE" id="PS50109">
    <property type="entry name" value="HIS_KIN"/>
    <property type="match status" value="1"/>
</dbReference>
<evidence type="ECO:0000256" key="2">
    <source>
        <dbReference type="ARBA" id="ARBA00012438"/>
    </source>
</evidence>
<keyword evidence="5" id="KW-1185">Reference proteome</keyword>
<dbReference type="RefSeq" id="WP_135497894.1">
    <property type="nucleotide sequence ID" value="NZ_SRLD01000019.1"/>
</dbReference>
<dbReference type="SMART" id="SM00387">
    <property type="entry name" value="HATPase_c"/>
    <property type="match status" value="1"/>
</dbReference>
<gene>
    <name evidence="4" type="ORF">E5J99_11205</name>
</gene>
<dbReference type="InterPro" id="IPR005467">
    <property type="entry name" value="His_kinase_dom"/>
</dbReference>
<dbReference type="OrthoDB" id="9816482at2"/>
<dbReference type="EMBL" id="SRLD01000019">
    <property type="protein sequence ID" value="TGE15989.1"/>
    <property type="molecule type" value="Genomic_DNA"/>
</dbReference>
<proteinExistence type="predicted"/>
<protein>
    <recommendedName>
        <fullName evidence="2">histidine kinase</fullName>
        <ecNumber evidence="2">2.7.13.3</ecNumber>
    </recommendedName>
</protein>
<feature type="domain" description="Histidine kinase" evidence="3">
    <location>
        <begin position="535"/>
        <end position="754"/>
    </location>
</feature>
<dbReference type="Pfam" id="PF13589">
    <property type="entry name" value="HATPase_c_3"/>
    <property type="match status" value="1"/>
</dbReference>
<dbReference type="EC" id="2.7.13.3" evidence="2"/>
<organism evidence="4 5">
    <name type="scientific">Hymenobacter elongatus</name>
    <dbReference type="NCBI Taxonomy" id="877208"/>
    <lineage>
        <taxon>Bacteria</taxon>
        <taxon>Pseudomonadati</taxon>
        <taxon>Bacteroidota</taxon>
        <taxon>Cytophagia</taxon>
        <taxon>Cytophagales</taxon>
        <taxon>Hymenobacteraceae</taxon>
        <taxon>Hymenobacter</taxon>
    </lineage>
</organism>
<dbReference type="Pfam" id="PF02518">
    <property type="entry name" value="HATPase_c"/>
    <property type="match status" value="1"/>
</dbReference>
<dbReference type="InterPro" id="IPR004358">
    <property type="entry name" value="Sig_transdc_His_kin-like_C"/>
</dbReference>
<name>A0A4Z0PL08_9BACT</name>
<dbReference type="InterPro" id="IPR036890">
    <property type="entry name" value="HATPase_C_sf"/>
</dbReference>
<sequence length="755" mass="85728">MPVIKKGTASFKPYARLMSILGDQLITDKIVALVEIVKNSYDADATSVTIEFKNWTPQNGEQPPNPKSYIEIRDDGLGMNEDVLLNVYLNPGTPNKLLLKKQNLKTPVMNRTMQGEKGIGRFAINKLGQDISIFSKTPNDPEVQLHVDFADYDNEDEAAPEEYKLLSEISNDYVINEPPVVFTGGPGTLIRINKLKQNWSDDDFASLSASLQKLVAPPDILQQEHNPDTYEVLADFEFKLIVNGEEVEKAETHWSQMLSLAPFQMIGTISEKGVLEYDYLASGPFKKRESKRTINLLNYGDYTFSSKAIKARFEAQEVKEAGGRKLKRLPKQGKIHFSFYVYDMRPKTRLLNSRQKEFLAAHNVFVFRDGIRVYPFGEKDYDWLELSQRRATDKAGDYYNINQIIGFVYITGQENPKLKDTTSRYGMMDVEGAYDDFKTLLIGALNAMKAESDLDIVKEEIIKNQNLKSTEGSLELAHEDLVKRINQVVTDPKEQQQLLESTNKFLQVYGTHNALMKERVETYEDLAGLGLAVEKSSHDAIMVLGRLFRTIDELRRRLEQDGPVTRRIKDLLTEMRDNVDIVYNEMQIIQPLFRISKRTDDIVNVKEIVDKTVRYFRHELRSDIQVTVEVVGKDLLLTTPQGLILQVLINLVDNALYWLKEKGSAPNVQKELLFRVDGNQKTLLVADSGIGISPELADAVFEAFYSRKASGRGLGLYIARELLARMGATISVVYSSPERLLKGANFLIQFETQEA</sequence>
<dbReference type="AlphaFoldDB" id="A0A4Z0PL08"/>
<evidence type="ECO:0000313" key="5">
    <source>
        <dbReference type="Proteomes" id="UP000297739"/>
    </source>
</evidence>
<comment type="caution">
    <text evidence="4">The sequence shown here is derived from an EMBL/GenBank/DDBJ whole genome shotgun (WGS) entry which is preliminary data.</text>
</comment>
<reference evidence="4 5" key="1">
    <citation type="submission" date="2019-04" db="EMBL/GenBank/DDBJ databases">
        <authorList>
            <person name="Feng G."/>
            <person name="Zhang J."/>
            <person name="Zhu H."/>
        </authorList>
    </citation>
    <scope>NUCLEOTIDE SEQUENCE [LARGE SCALE GENOMIC DNA]</scope>
    <source>
        <strain evidence="4 5">JCM 17223</strain>
    </source>
</reference>
<accession>A0A4Z0PL08</accession>